<dbReference type="InterPro" id="IPR016790">
    <property type="entry name" value="Thiol_ester_hydratase_Rv0216"/>
</dbReference>
<sequence length="338" mass="35319">MTGNPSPQGPVVEIGGPYFDQLEVGQVVDTAPAVTLTDGLAAAHQAVLGDRLRLPLDRHLAHAVTGAAVAHPGLVTDIAIGQSTVVTHRVKANLFYRGLRLLTAPRIGDTLSTRTEVVGLRTNSPRPGRAATGLAALRITTTDQDRRTVLDFHRCAMLPLSPGVDPGSCVHDDDLSAIGGDHRQPWATPQGWDLDAYRAALPRGLSPIPAAGTVLRAGADVVSDAPELARLTMNIAETHHDGRASGSGRLVYGGHTIGLALSQATRALPSMLTVLGWHSCDHVGPVREGDTLSSDVVVGAAVEVAGGGTALDLRSLVTAHRQDGDAPVLDWTYTVLMP</sequence>
<dbReference type="Proteomes" id="UP000252187">
    <property type="component" value="Unassembled WGS sequence"/>
</dbReference>
<dbReference type="AlphaFoldDB" id="A0A365PEF2"/>
<dbReference type="Gene3D" id="3.10.129.10">
    <property type="entry name" value="Hotdog Thioesterase"/>
    <property type="match status" value="2"/>
</dbReference>
<reference evidence="1 2" key="1">
    <citation type="submission" date="2018-06" db="EMBL/GenBank/DDBJ databases">
        <title>Whole genome sequencing of four bacterial strains from South Shetland trench revealing bio-synthetic gene clusters.</title>
        <authorList>
            <person name="Abdel-Mageed W.M."/>
            <person name="Lehri B."/>
            <person name="Jarmusch S.A."/>
            <person name="Miranda K."/>
            <person name="Goodfellow M."/>
            <person name="Jaspars M."/>
            <person name="Karlyshev A.V."/>
        </authorList>
    </citation>
    <scope>NUCLEOTIDE SEQUENCE [LARGE SCALE GENOMIC DNA]</scope>
    <source>
        <strain evidence="1 2">SST1</strain>
    </source>
</reference>
<evidence type="ECO:0000313" key="1">
    <source>
        <dbReference type="EMBL" id="RBA40568.1"/>
    </source>
</evidence>
<protein>
    <submittedName>
        <fullName evidence="1">Acyl dehydratase</fullName>
    </submittedName>
</protein>
<dbReference type="InterPro" id="IPR052342">
    <property type="entry name" value="MCH/BMMD"/>
</dbReference>
<dbReference type="EMBL" id="QNTT01000002">
    <property type="protein sequence ID" value="RBA40568.1"/>
    <property type="molecule type" value="Genomic_DNA"/>
</dbReference>
<dbReference type="SUPFAM" id="SSF54637">
    <property type="entry name" value="Thioesterase/thiol ester dehydrase-isomerase"/>
    <property type="match status" value="2"/>
</dbReference>
<proteinExistence type="predicted"/>
<gene>
    <name evidence="1" type="ORF">DQ226_01150</name>
</gene>
<organism evidence="1 2">
    <name type="scientific">Dietzia maris</name>
    <dbReference type="NCBI Taxonomy" id="37915"/>
    <lineage>
        <taxon>Bacteria</taxon>
        <taxon>Bacillati</taxon>
        <taxon>Actinomycetota</taxon>
        <taxon>Actinomycetes</taxon>
        <taxon>Mycobacteriales</taxon>
        <taxon>Dietziaceae</taxon>
        <taxon>Dietzia</taxon>
    </lineage>
</organism>
<dbReference type="InterPro" id="IPR029069">
    <property type="entry name" value="HotDog_dom_sf"/>
</dbReference>
<dbReference type="PIRSF" id="PIRSF021494">
    <property type="entry name" value="Rv0216_prd"/>
    <property type="match status" value="1"/>
</dbReference>
<name>A0A365PEF2_9ACTN</name>
<evidence type="ECO:0000313" key="2">
    <source>
        <dbReference type="Proteomes" id="UP000252187"/>
    </source>
</evidence>
<dbReference type="CDD" id="cd03451">
    <property type="entry name" value="FkbR2"/>
    <property type="match status" value="1"/>
</dbReference>
<accession>A0A365PEF2</accession>
<dbReference type="PANTHER" id="PTHR43664">
    <property type="entry name" value="MONOAMINE OXIDASE-RELATED"/>
    <property type="match status" value="1"/>
</dbReference>
<comment type="caution">
    <text evidence="1">The sequence shown here is derived from an EMBL/GenBank/DDBJ whole genome shotgun (WGS) entry which is preliminary data.</text>
</comment>
<dbReference type="PANTHER" id="PTHR43664:SF1">
    <property type="entry name" value="BETA-METHYLMALYL-COA DEHYDRATASE"/>
    <property type="match status" value="1"/>
</dbReference>